<dbReference type="EMBL" id="JAMFTH010000001">
    <property type="protein sequence ID" value="MCP8899224.1"/>
    <property type="molecule type" value="Genomic_DNA"/>
</dbReference>
<proteinExistence type="predicted"/>
<dbReference type="AlphaFoldDB" id="A0A9X2HX24"/>
<protein>
    <submittedName>
        <fullName evidence="3">CPBP family intramembrane metalloprotease</fullName>
    </submittedName>
</protein>
<keyword evidence="1" id="KW-1133">Transmembrane helix</keyword>
<keyword evidence="3" id="KW-0645">Protease</keyword>
<reference evidence="3" key="2">
    <citation type="submission" date="2023-01" db="EMBL/GenBank/DDBJ databases">
        <title>Gilvimarinus xylanilyticus HB14 isolated from Caulerpa lentillifera aquaculture base in Hainan, China.</title>
        <authorList>
            <person name="Zhang Y.-J."/>
        </authorList>
    </citation>
    <scope>NUCLEOTIDE SEQUENCE</scope>
    <source>
        <strain evidence="3">HB14</strain>
    </source>
</reference>
<dbReference type="Proteomes" id="UP001139319">
    <property type="component" value="Unassembled WGS sequence"/>
</dbReference>
<accession>A0A9X2HX24</accession>
<feature type="transmembrane region" description="Helical" evidence="1">
    <location>
        <begin position="208"/>
        <end position="224"/>
    </location>
</feature>
<feature type="transmembrane region" description="Helical" evidence="1">
    <location>
        <begin position="25"/>
        <end position="49"/>
    </location>
</feature>
<dbReference type="PANTHER" id="PTHR36435:SF1">
    <property type="entry name" value="CAAX AMINO TERMINAL PROTEASE FAMILY PROTEIN"/>
    <property type="match status" value="1"/>
</dbReference>
<evidence type="ECO:0000259" key="2">
    <source>
        <dbReference type="Pfam" id="PF02517"/>
    </source>
</evidence>
<feature type="transmembrane region" description="Helical" evidence="1">
    <location>
        <begin position="116"/>
        <end position="137"/>
    </location>
</feature>
<sequence length="256" mass="28531">MQTLDQVEPSHEAAEKYYPRAGRAIGWLLLMAAVGALAALLFFFCYGVFMAAAQPELSPADIEAMISSQAYNPDVLAGVYVTQFVFLLPIIFWAANFTDQRWDKTLAFTRVTGRQVGLWLGIWAVYQLLAGVMHTLVDVPADAFTQAMGERFHWPMFLVIVLLAPLLEELIFRGYMFKALRHSWLGLAGTLLVTSVLFVLLHVGQYNLWLLIQLAVFSVILGLARECTGSIFTPWLLHAVNNLVSYVALLFLGASL</sequence>
<dbReference type="Pfam" id="PF02517">
    <property type="entry name" value="Rce1-like"/>
    <property type="match status" value="1"/>
</dbReference>
<keyword evidence="4" id="KW-1185">Reference proteome</keyword>
<keyword evidence="3" id="KW-0482">Metalloprotease</keyword>
<gene>
    <name evidence="3" type="ORF">M6D89_07945</name>
</gene>
<reference evidence="3" key="1">
    <citation type="submission" date="2022-05" db="EMBL/GenBank/DDBJ databases">
        <authorList>
            <person name="Sun H.-N."/>
        </authorList>
    </citation>
    <scope>NUCLEOTIDE SEQUENCE</scope>
    <source>
        <strain evidence="3">HB14</strain>
    </source>
</reference>
<name>A0A9X2HX24_9GAMM</name>
<evidence type="ECO:0000313" key="3">
    <source>
        <dbReference type="EMBL" id="MCP8899224.1"/>
    </source>
</evidence>
<keyword evidence="1" id="KW-0472">Membrane</keyword>
<dbReference type="GO" id="GO:0008237">
    <property type="term" value="F:metallopeptidase activity"/>
    <property type="evidence" value="ECO:0007669"/>
    <property type="project" value="UniProtKB-KW"/>
</dbReference>
<evidence type="ECO:0000313" key="4">
    <source>
        <dbReference type="Proteomes" id="UP001139319"/>
    </source>
</evidence>
<dbReference type="GO" id="GO:0004175">
    <property type="term" value="F:endopeptidase activity"/>
    <property type="evidence" value="ECO:0007669"/>
    <property type="project" value="UniProtKB-ARBA"/>
</dbReference>
<evidence type="ECO:0000256" key="1">
    <source>
        <dbReference type="SAM" id="Phobius"/>
    </source>
</evidence>
<dbReference type="GO" id="GO:0080120">
    <property type="term" value="P:CAAX-box protein maturation"/>
    <property type="evidence" value="ECO:0007669"/>
    <property type="project" value="UniProtKB-ARBA"/>
</dbReference>
<feature type="domain" description="CAAX prenyl protease 2/Lysostaphin resistance protein A-like" evidence="2">
    <location>
        <begin position="153"/>
        <end position="244"/>
    </location>
</feature>
<feature type="transmembrane region" description="Helical" evidence="1">
    <location>
        <begin position="236"/>
        <end position="254"/>
    </location>
</feature>
<keyword evidence="1" id="KW-0812">Transmembrane</keyword>
<dbReference type="InterPro" id="IPR003675">
    <property type="entry name" value="Rce1/LyrA-like_dom"/>
</dbReference>
<feature type="transmembrane region" description="Helical" evidence="1">
    <location>
        <begin position="152"/>
        <end position="172"/>
    </location>
</feature>
<dbReference type="InterPro" id="IPR052710">
    <property type="entry name" value="CAAX_protease"/>
</dbReference>
<feature type="transmembrane region" description="Helical" evidence="1">
    <location>
        <begin position="75"/>
        <end position="95"/>
    </location>
</feature>
<feature type="transmembrane region" description="Helical" evidence="1">
    <location>
        <begin position="184"/>
        <end position="202"/>
    </location>
</feature>
<organism evidence="3 4">
    <name type="scientific">Gilvimarinus xylanilyticus</name>
    <dbReference type="NCBI Taxonomy" id="2944139"/>
    <lineage>
        <taxon>Bacteria</taxon>
        <taxon>Pseudomonadati</taxon>
        <taxon>Pseudomonadota</taxon>
        <taxon>Gammaproteobacteria</taxon>
        <taxon>Cellvibrionales</taxon>
        <taxon>Cellvibrionaceae</taxon>
        <taxon>Gilvimarinus</taxon>
    </lineage>
</organism>
<dbReference type="RefSeq" id="WP_253967479.1">
    <property type="nucleotide sequence ID" value="NZ_JAMFTH010000001.1"/>
</dbReference>
<comment type="caution">
    <text evidence="3">The sequence shown here is derived from an EMBL/GenBank/DDBJ whole genome shotgun (WGS) entry which is preliminary data.</text>
</comment>
<keyword evidence="3" id="KW-0378">Hydrolase</keyword>
<dbReference type="PANTHER" id="PTHR36435">
    <property type="entry name" value="SLR1288 PROTEIN"/>
    <property type="match status" value="1"/>
</dbReference>